<evidence type="ECO:0008006" key="5">
    <source>
        <dbReference type="Google" id="ProtNLM"/>
    </source>
</evidence>
<accession>A0A1A8TN79</accession>
<dbReference type="PROSITE" id="PS51257">
    <property type="entry name" value="PROKAR_LIPOPROTEIN"/>
    <property type="match status" value="1"/>
</dbReference>
<reference evidence="3 4" key="1">
    <citation type="submission" date="2016-06" db="EMBL/GenBank/DDBJ databases">
        <authorList>
            <person name="Kjaerup R.B."/>
            <person name="Dalgaard T.S."/>
            <person name="Juul-Madsen H.R."/>
        </authorList>
    </citation>
    <scope>NUCLEOTIDE SEQUENCE [LARGE SCALE GENOMIC DNA]</scope>
    <source>
        <strain evidence="3 4">CECT 8886</strain>
    </source>
</reference>
<feature type="compositionally biased region" description="Basic and acidic residues" evidence="1">
    <location>
        <begin position="29"/>
        <end position="44"/>
    </location>
</feature>
<name>A0A1A8TN79_9GAMM</name>
<dbReference type="EMBL" id="FLOB01000009">
    <property type="protein sequence ID" value="SBS35259.1"/>
    <property type="molecule type" value="Genomic_DNA"/>
</dbReference>
<sequence>MLLLRAGVLILPLLLSACSTPFLKDMTHAKGEQTTKTEQKEKTTEYSTPKTATNTEIKVKTFKEQKEKLDELLTTAKKQYHELHIRAGIAPEIPQVNISTLSTANAIADAERHVIEYNKQTAAKLSTLNTLVEQRKNAPKRGDLLKIFIHKADISLPKGNFMTQPLIGQWVRGESRVIRLKDSILFDTKHSEDIKITYSERYQILVNGQVISVVKPYTDKSTAPFDVNTSEKDGKIKGELDYSVVTSSQN</sequence>
<feature type="region of interest" description="Disordered" evidence="1">
    <location>
        <begin position="29"/>
        <end position="49"/>
    </location>
</feature>
<dbReference type="AlphaFoldDB" id="A0A1A8TN79"/>
<dbReference type="Proteomes" id="UP000092544">
    <property type="component" value="Unassembled WGS sequence"/>
</dbReference>
<evidence type="ECO:0000256" key="1">
    <source>
        <dbReference type="SAM" id="MobiDB-lite"/>
    </source>
</evidence>
<organism evidence="3 4">
    <name type="scientific">Marinomonas spartinae</name>
    <dbReference type="NCBI Taxonomy" id="1792290"/>
    <lineage>
        <taxon>Bacteria</taxon>
        <taxon>Pseudomonadati</taxon>
        <taxon>Pseudomonadota</taxon>
        <taxon>Gammaproteobacteria</taxon>
        <taxon>Oceanospirillales</taxon>
        <taxon>Oceanospirillaceae</taxon>
        <taxon>Marinomonas</taxon>
    </lineage>
</organism>
<gene>
    <name evidence="3" type="ORF">MSP8886_03325</name>
</gene>
<keyword evidence="4" id="KW-1185">Reference proteome</keyword>
<evidence type="ECO:0000256" key="2">
    <source>
        <dbReference type="SAM" id="SignalP"/>
    </source>
</evidence>
<evidence type="ECO:0000313" key="4">
    <source>
        <dbReference type="Proteomes" id="UP000092544"/>
    </source>
</evidence>
<evidence type="ECO:0000313" key="3">
    <source>
        <dbReference type="EMBL" id="SBS35259.1"/>
    </source>
</evidence>
<dbReference type="RefSeq" id="WP_067018421.1">
    <property type="nucleotide sequence ID" value="NZ_FLOB01000009.1"/>
</dbReference>
<feature type="signal peptide" evidence="2">
    <location>
        <begin position="1"/>
        <end position="17"/>
    </location>
</feature>
<keyword evidence="2" id="KW-0732">Signal</keyword>
<protein>
    <recommendedName>
        <fullName evidence="5">Lipoprotein</fullName>
    </recommendedName>
</protein>
<feature type="chain" id="PRO_5008379170" description="Lipoprotein" evidence="2">
    <location>
        <begin position="18"/>
        <end position="250"/>
    </location>
</feature>
<dbReference type="OrthoDB" id="6100298at2"/>
<proteinExistence type="predicted"/>